<dbReference type="SUPFAM" id="SSF52087">
    <property type="entry name" value="CRAL/TRIO domain"/>
    <property type="match status" value="1"/>
</dbReference>
<proteinExistence type="predicted"/>
<dbReference type="InterPro" id="IPR001251">
    <property type="entry name" value="CRAL-TRIO_dom"/>
</dbReference>
<dbReference type="PROSITE" id="PS50191">
    <property type="entry name" value="CRAL_TRIO"/>
    <property type="match status" value="1"/>
</dbReference>
<accession>A0A161ME35</accession>
<dbReference type="SUPFAM" id="SSF46938">
    <property type="entry name" value="CRAL/TRIO N-terminal domain"/>
    <property type="match status" value="1"/>
</dbReference>
<dbReference type="Gene3D" id="3.40.525.10">
    <property type="entry name" value="CRAL-TRIO lipid binding domain"/>
    <property type="match status" value="1"/>
</dbReference>
<dbReference type="PANTHER" id="PTHR10174">
    <property type="entry name" value="ALPHA-TOCOPHEROL TRANSFER PROTEIN-RELATED"/>
    <property type="match status" value="1"/>
</dbReference>
<name>A0A161ME35_TRIIF</name>
<reference evidence="2" key="1">
    <citation type="submission" date="2016-04" db="EMBL/GenBank/DDBJ databases">
        <authorList>
            <person name="Calderon-Fernandez G.M.Sr."/>
        </authorList>
    </citation>
    <scope>NUCLEOTIDE SEQUENCE</scope>
    <source>
        <strain evidence="2">Int1</strain>
        <tissue evidence="2">Integument</tissue>
    </source>
</reference>
<sequence>MNESKKSRFPWKISLEEEFKRNPKLTPEALETFKQWYKNEKHLPPVDDEMLFHFLHACYYNVEQAKITIDYFYTYKNTMPEFFEKWDVQDKDIQDAVNNTIISAPLPMCTSEGYRVIVCKLNDTDVAKFNYPICVKWLAMSCIHAIWERGTQNGYVIVYDAAGFTMSHLFKCPLSTVKNYINYGKNASPIRVLKVVFINTSPVVKKLLTLVKPFLSKELINMMSFHISPDSFFQDLEKANIPEDYGGEAPPLLSLHREYVKIISSAREWLIEEEKVKCDEKLRVGKSKKDVSQKIDISFKKLEID</sequence>
<dbReference type="PANTHER" id="PTHR10174:SF213">
    <property type="entry name" value="CRAL-TRIO DOMAIN-CONTAINING PROTEIN"/>
    <property type="match status" value="1"/>
</dbReference>
<organism evidence="2">
    <name type="scientific">Triatoma infestans</name>
    <name type="common">Assassin bug</name>
    <dbReference type="NCBI Taxonomy" id="30076"/>
    <lineage>
        <taxon>Eukaryota</taxon>
        <taxon>Metazoa</taxon>
        <taxon>Ecdysozoa</taxon>
        <taxon>Arthropoda</taxon>
        <taxon>Hexapoda</taxon>
        <taxon>Insecta</taxon>
        <taxon>Pterygota</taxon>
        <taxon>Neoptera</taxon>
        <taxon>Paraneoptera</taxon>
        <taxon>Hemiptera</taxon>
        <taxon>Heteroptera</taxon>
        <taxon>Panheteroptera</taxon>
        <taxon>Cimicomorpha</taxon>
        <taxon>Reduviidae</taxon>
        <taxon>Triatominae</taxon>
        <taxon>Triatoma</taxon>
    </lineage>
</organism>
<reference evidence="2" key="2">
    <citation type="journal article" date="2017" name="J. Med. Entomol.">
        <title>Transcriptome Analysis of the Triatoma infestans (Hemiptera: Reduviidae) Integument.</title>
        <authorList>
            <person name="Calderon-Fernandez G.M."/>
            <person name="Moriconi D.E."/>
            <person name="Dulbecco A.B."/>
            <person name="Juarez M.P."/>
        </authorList>
    </citation>
    <scope>NUCLEOTIDE SEQUENCE</scope>
    <source>
        <strain evidence="2">Int1</strain>
        <tissue evidence="2">Integument</tissue>
    </source>
</reference>
<dbReference type="EMBL" id="GEMB01000380">
    <property type="protein sequence ID" value="JAS02741.1"/>
    <property type="molecule type" value="Transcribed_RNA"/>
</dbReference>
<dbReference type="InterPro" id="IPR036273">
    <property type="entry name" value="CRAL/TRIO_N_dom_sf"/>
</dbReference>
<evidence type="ECO:0000313" key="2">
    <source>
        <dbReference type="EMBL" id="JAS02741.1"/>
    </source>
</evidence>
<dbReference type="InterPro" id="IPR036865">
    <property type="entry name" value="CRAL-TRIO_dom_sf"/>
</dbReference>
<dbReference type="AlphaFoldDB" id="A0A161ME35"/>
<dbReference type="GO" id="GO:1902936">
    <property type="term" value="F:phosphatidylinositol bisphosphate binding"/>
    <property type="evidence" value="ECO:0007669"/>
    <property type="project" value="TreeGrafter"/>
</dbReference>
<evidence type="ECO:0000259" key="1">
    <source>
        <dbReference type="PROSITE" id="PS50191"/>
    </source>
</evidence>
<protein>
    <submittedName>
        <fullName evidence="2">Alpha-tocopherol transfer protein</fullName>
    </submittedName>
</protein>
<dbReference type="GO" id="GO:0016020">
    <property type="term" value="C:membrane"/>
    <property type="evidence" value="ECO:0007669"/>
    <property type="project" value="TreeGrafter"/>
</dbReference>
<dbReference type="CDD" id="cd00170">
    <property type="entry name" value="SEC14"/>
    <property type="match status" value="1"/>
</dbReference>
<dbReference type="Pfam" id="PF00650">
    <property type="entry name" value="CRAL_TRIO"/>
    <property type="match status" value="1"/>
</dbReference>
<dbReference type="Gene3D" id="1.10.8.20">
    <property type="entry name" value="N-terminal domain of phosphatidylinositol transfer protein sec14p"/>
    <property type="match status" value="1"/>
</dbReference>
<feature type="domain" description="CRAL-TRIO" evidence="1">
    <location>
        <begin position="150"/>
        <end position="253"/>
    </location>
</feature>